<accession>A0A182JNR0</accession>
<dbReference type="Proteomes" id="UP000075881">
    <property type="component" value="Unassembled WGS sequence"/>
</dbReference>
<evidence type="ECO:0000313" key="3">
    <source>
        <dbReference type="Proteomes" id="UP000075881"/>
    </source>
</evidence>
<dbReference type="EnsemblMetazoa" id="ACHR000144-RA">
    <property type="protein sequence ID" value="ACHR000144-PA"/>
    <property type="gene ID" value="ACHR000144"/>
</dbReference>
<sequence length="82" mass="9585">MENVFNFEVCFEEELPQNICKQCSWNVQDFQCFSEIVEKNQDKLKQKYASSMKLNCTGDGSMEKMDHDSCDKKKLSKESSNK</sequence>
<evidence type="ECO:0000313" key="2">
    <source>
        <dbReference type="EnsemblMetazoa" id="ACHR000144-PA"/>
    </source>
</evidence>
<name>A0A182JNR0_9DIPT</name>
<reference evidence="3" key="1">
    <citation type="submission" date="2013-03" db="EMBL/GenBank/DDBJ databases">
        <title>The Genome Sequence of Anopheles christyi ACHKN1017.</title>
        <authorList>
            <consortium name="The Broad Institute Genomics Platform"/>
            <person name="Neafsey D.E."/>
            <person name="Besansky N."/>
            <person name="Walker B."/>
            <person name="Young S.K."/>
            <person name="Zeng Q."/>
            <person name="Gargeya S."/>
            <person name="Fitzgerald M."/>
            <person name="Haas B."/>
            <person name="Abouelleil A."/>
            <person name="Allen A.W."/>
            <person name="Alvarado L."/>
            <person name="Arachchi H.M."/>
            <person name="Berlin A.M."/>
            <person name="Chapman S.B."/>
            <person name="Gainer-Dewar J."/>
            <person name="Goldberg J."/>
            <person name="Griggs A."/>
            <person name="Gujja S."/>
            <person name="Hansen M."/>
            <person name="Howarth C."/>
            <person name="Imamovic A."/>
            <person name="Ireland A."/>
            <person name="Larimer J."/>
            <person name="McCowan C."/>
            <person name="Murphy C."/>
            <person name="Pearson M."/>
            <person name="Poon T.W."/>
            <person name="Priest M."/>
            <person name="Roberts A."/>
            <person name="Saif S."/>
            <person name="Shea T."/>
            <person name="Sisk P."/>
            <person name="Sykes S."/>
            <person name="Wortman J."/>
            <person name="Nusbaum C."/>
            <person name="Birren B."/>
        </authorList>
    </citation>
    <scope>NUCLEOTIDE SEQUENCE [LARGE SCALE GENOMIC DNA]</scope>
    <source>
        <strain evidence="3">ACHKN1017</strain>
    </source>
</reference>
<organism evidence="2 3">
    <name type="scientific">Anopheles christyi</name>
    <dbReference type="NCBI Taxonomy" id="43041"/>
    <lineage>
        <taxon>Eukaryota</taxon>
        <taxon>Metazoa</taxon>
        <taxon>Ecdysozoa</taxon>
        <taxon>Arthropoda</taxon>
        <taxon>Hexapoda</taxon>
        <taxon>Insecta</taxon>
        <taxon>Pterygota</taxon>
        <taxon>Neoptera</taxon>
        <taxon>Endopterygota</taxon>
        <taxon>Diptera</taxon>
        <taxon>Nematocera</taxon>
        <taxon>Culicoidea</taxon>
        <taxon>Culicidae</taxon>
        <taxon>Anophelinae</taxon>
        <taxon>Anopheles</taxon>
    </lineage>
</organism>
<keyword evidence="3" id="KW-1185">Reference proteome</keyword>
<evidence type="ECO:0008006" key="4">
    <source>
        <dbReference type="Google" id="ProtNLM"/>
    </source>
</evidence>
<feature type="region of interest" description="Disordered" evidence="1">
    <location>
        <begin position="60"/>
        <end position="82"/>
    </location>
</feature>
<dbReference type="Gene3D" id="3.40.1800.20">
    <property type="match status" value="1"/>
</dbReference>
<dbReference type="VEuPathDB" id="VectorBase:ACHR000144"/>
<feature type="compositionally biased region" description="Basic and acidic residues" evidence="1">
    <location>
        <begin position="61"/>
        <end position="82"/>
    </location>
</feature>
<proteinExistence type="predicted"/>
<dbReference type="AlphaFoldDB" id="A0A182JNR0"/>
<protein>
    <recommendedName>
        <fullName evidence="4">ZAD domain-containing protein</fullName>
    </recommendedName>
</protein>
<evidence type="ECO:0000256" key="1">
    <source>
        <dbReference type="SAM" id="MobiDB-lite"/>
    </source>
</evidence>
<reference evidence="2" key="2">
    <citation type="submission" date="2020-05" db="UniProtKB">
        <authorList>
            <consortium name="EnsemblMetazoa"/>
        </authorList>
    </citation>
    <scope>IDENTIFICATION</scope>
    <source>
        <strain evidence="2">ACHKN1017</strain>
    </source>
</reference>
<dbReference type="SUPFAM" id="SSF57716">
    <property type="entry name" value="Glucocorticoid receptor-like (DNA-binding domain)"/>
    <property type="match status" value="1"/>
</dbReference>